<evidence type="ECO:0000313" key="1">
    <source>
        <dbReference type="EMBL" id="QCE07162.1"/>
    </source>
</evidence>
<sequence>MMVERSWFYGRSGSKGKRRKPFLIKISFGRWCLVLGAWFLQTIFHALEVLGRQWIENFCIRSTRYLQDYLEGKKCMSLILTPKPGEEDYLDTSYLMFTFYILWVEGNLMWCDRDSLSIHVVQGAGAHFLEVVQ</sequence>
<dbReference type="Proteomes" id="UP000501690">
    <property type="component" value="Linkage Group LG9"/>
</dbReference>
<keyword evidence="2" id="KW-1185">Reference proteome</keyword>
<organism evidence="1 2">
    <name type="scientific">Vigna unguiculata</name>
    <name type="common">Cowpea</name>
    <dbReference type="NCBI Taxonomy" id="3917"/>
    <lineage>
        <taxon>Eukaryota</taxon>
        <taxon>Viridiplantae</taxon>
        <taxon>Streptophyta</taxon>
        <taxon>Embryophyta</taxon>
        <taxon>Tracheophyta</taxon>
        <taxon>Spermatophyta</taxon>
        <taxon>Magnoliopsida</taxon>
        <taxon>eudicotyledons</taxon>
        <taxon>Gunneridae</taxon>
        <taxon>Pentapetalae</taxon>
        <taxon>rosids</taxon>
        <taxon>fabids</taxon>
        <taxon>Fabales</taxon>
        <taxon>Fabaceae</taxon>
        <taxon>Papilionoideae</taxon>
        <taxon>50 kb inversion clade</taxon>
        <taxon>NPAAA clade</taxon>
        <taxon>indigoferoid/millettioid clade</taxon>
        <taxon>Phaseoleae</taxon>
        <taxon>Vigna</taxon>
    </lineage>
</organism>
<dbReference type="EMBL" id="CP039353">
    <property type="protein sequence ID" value="QCE07162.1"/>
    <property type="molecule type" value="Genomic_DNA"/>
</dbReference>
<reference evidence="1 2" key="1">
    <citation type="submission" date="2019-04" db="EMBL/GenBank/DDBJ databases">
        <title>An improved genome assembly and genetic linkage map for asparagus bean, Vigna unguiculata ssp. sesquipedialis.</title>
        <authorList>
            <person name="Xia Q."/>
            <person name="Zhang R."/>
            <person name="Dong Y."/>
        </authorList>
    </citation>
    <scope>NUCLEOTIDE SEQUENCE [LARGE SCALE GENOMIC DNA]</scope>
    <source>
        <tissue evidence="1">Leaf</tissue>
    </source>
</reference>
<protein>
    <submittedName>
        <fullName evidence="1">Kinesin-like protein</fullName>
    </submittedName>
</protein>
<name>A0A4D6N2H7_VIGUN</name>
<accession>A0A4D6N2H7</accession>
<dbReference type="AlphaFoldDB" id="A0A4D6N2H7"/>
<proteinExistence type="predicted"/>
<evidence type="ECO:0000313" key="2">
    <source>
        <dbReference type="Proteomes" id="UP000501690"/>
    </source>
</evidence>
<gene>
    <name evidence="1" type="ORF">DEO72_LG9g2178</name>
</gene>